<accession>Q6Z588</accession>
<feature type="region of interest" description="Disordered" evidence="1">
    <location>
        <begin position="1"/>
        <end position="23"/>
    </location>
</feature>
<dbReference type="AlphaFoldDB" id="Q6Z588"/>
<evidence type="ECO:0000256" key="1">
    <source>
        <dbReference type="SAM" id="MobiDB-lite"/>
    </source>
</evidence>
<proteinExistence type="predicted"/>
<protein>
    <recommendedName>
        <fullName evidence="2">DUF834 domain-containing protein</fullName>
    </recommendedName>
</protein>
<feature type="domain" description="DUF834" evidence="2">
    <location>
        <begin position="36"/>
        <end position="81"/>
    </location>
</feature>
<evidence type="ECO:0000313" key="3">
    <source>
        <dbReference type="EMBL" id="BAC98643.1"/>
    </source>
</evidence>
<dbReference type="EMBL" id="AP005157">
    <property type="protein sequence ID" value="BAC98643.1"/>
    <property type="molecule type" value="Genomic_DNA"/>
</dbReference>
<sequence>MTADGRQRGRGGDGSRRRPKAAAKAAASCGWKLGNGRNLLVRVGKRLPAVFGTKEPIAGVELDFAEPREVAALTGDGRGDGARRLERRPEVEREGVAGRVFPATAERGRGATGRSDWWEEAAALCTGWRARALPELEEGAL</sequence>
<name>Q6Z588_ORYSJ</name>
<reference evidence="4" key="1">
    <citation type="journal article" date="2005" name="Nature">
        <title>The map-based sequence of the rice genome.</title>
        <authorList>
            <consortium name="International rice genome sequencing project (IRGSP)"/>
            <person name="Matsumoto T."/>
            <person name="Wu J."/>
            <person name="Kanamori H."/>
            <person name="Katayose Y."/>
            <person name="Fujisawa M."/>
            <person name="Namiki N."/>
            <person name="Mizuno H."/>
            <person name="Yamamoto K."/>
            <person name="Antonio B.A."/>
            <person name="Baba T."/>
            <person name="Sakata K."/>
            <person name="Nagamura Y."/>
            <person name="Aoki H."/>
            <person name="Arikawa K."/>
            <person name="Arita K."/>
            <person name="Bito T."/>
            <person name="Chiden Y."/>
            <person name="Fujitsuka N."/>
            <person name="Fukunaka R."/>
            <person name="Hamada M."/>
            <person name="Harada C."/>
            <person name="Hayashi A."/>
            <person name="Hijishita S."/>
            <person name="Honda M."/>
            <person name="Hosokawa S."/>
            <person name="Ichikawa Y."/>
            <person name="Idonuma A."/>
            <person name="Iijima M."/>
            <person name="Ikeda M."/>
            <person name="Ikeno M."/>
            <person name="Ito K."/>
            <person name="Ito S."/>
            <person name="Ito T."/>
            <person name="Ito Y."/>
            <person name="Ito Y."/>
            <person name="Iwabuchi A."/>
            <person name="Kamiya K."/>
            <person name="Karasawa W."/>
            <person name="Kurita K."/>
            <person name="Katagiri S."/>
            <person name="Kikuta A."/>
            <person name="Kobayashi H."/>
            <person name="Kobayashi N."/>
            <person name="Machita K."/>
            <person name="Maehara T."/>
            <person name="Masukawa M."/>
            <person name="Mizubayashi T."/>
            <person name="Mukai Y."/>
            <person name="Nagasaki H."/>
            <person name="Nagata Y."/>
            <person name="Naito S."/>
            <person name="Nakashima M."/>
            <person name="Nakama Y."/>
            <person name="Nakamichi Y."/>
            <person name="Nakamura M."/>
            <person name="Meguro A."/>
            <person name="Negishi M."/>
            <person name="Ohta I."/>
            <person name="Ohta T."/>
            <person name="Okamoto M."/>
            <person name="Ono N."/>
            <person name="Saji S."/>
            <person name="Sakaguchi M."/>
            <person name="Sakai K."/>
            <person name="Shibata M."/>
            <person name="Shimokawa T."/>
            <person name="Song J."/>
            <person name="Takazaki Y."/>
            <person name="Terasawa K."/>
            <person name="Tsugane M."/>
            <person name="Tsuji K."/>
            <person name="Ueda S."/>
            <person name="Waki K."/>
            <person name="Yamagata H."/>
            <person name="Yamamoto M."/>
            <person name="Yamamoto S."/>
            <person name="Yamane H."/>
            <person name="Yoshiki S."/>
            <person name="Yoshihara R."/>
            <person name="Yukawa K."/>
            <person name="Zhong H."/>
            <person name="Yano M."/>
            <person name="Yuan Q."/>
            <person name="Ouyang S."/>
            <person name="Liu J."/>
            <person name="Jones K.M."/>
            <person name="Gansberger K."/>
            <person name="Moffat K."/>
            <person name="Hill J."/>
            <person name="Bera J."/>
            <person name="Fadrosh D."/>
            <person name="Jin S."/>
            <person name="Johri S."/>
            <person name="Kim M."/>
            <person name="Overton L."/>
            <person name="Reardon M."/>
            <person name="Tsitrin T."/>
            <person name="Vuong H."/>
            <person name="Weaver B."/>
            <person name="Ciecko A."/>
            <person name="Tallon L."/>
            <person name="Jackson J."/>
            <person name="Pai G."/>
            <person name="Aken S.V."/>
            <person name="Utterback T."/>
            <person name="Reidmuller S."/>
            <person name="Feldblyum T."/>
            <person name="Hsiao J."/>
            <person name="Zismann V."/>
            <person name="Iobst S."/>
            <person name="de Vazeille A.R."/>
            <person name="Buell C.R."/>
            <person name="Ying K."/>
            <person name="Li Y."/>
            <person name="Lu T."/>
            <person name="Huang Y."/>
            <person name="Zhao Q."/>
            <person name="Feng Q."/>
            <person name="Zhang L."/>
            <person name="Zhu J."/>
            <person name="Weng Q."/>
            <person name="Mu J."/>
            <person name="Lu Y."/>
            <person name="Fan D."/>
            <person name="Liu Y."/>
            <person name="Guan J."/>
            <person name="Zhang Y."/>
            <person name="Yu S."/>
            <person name="Liu X."/>
            <person name="Zhang Y."/>
            <person name="Hong G."/>
            <person name="Han B."/>
            <person name="Choisne N."/>
            <person name="Demange N."/>
            <person name="Orjeda G."/>
            <person name="Samain S."/>
            <person name="Cattolico L."/>
            <person name="Pelletier E."/>
            <person name="Couloux A."/>
            <person name="Segurens B."/>
            <person name="Wincker P."/>
            <person name="D'Hont A."/>
            <person name="Scarpelli C."/>
            <person name="Weissenbach J."/>
            <person name="Salanoubat M."/>
            <person name="Quetier F."/>
            <person name="Yu Y."/>
            <person name="Kim H.R."/>
            <person name="Rambo T."/>
            <person name="Currie J."/>
            <person name="Collura K."/>
            <person name="Luo M."/>
            <person name="Yang T."/>
            <person name="Ammiraju J.S.S."/>
            <person name="Engler F."/>
            <person name="Soderlund C."/>
            <person name="Wing R.A."/>
            <person name="Palmer L.E."/>
            <person name="de la Bastide M."/>
            <person name="Spiegel L."/>
            <person name="Nascimento L."/>
            <person name="Zutavern T."/>
            <person name="O'Shaughnessy A."/>
            <person name="Dike S."/>
            <person name="Dedhia N."/>
            <person name="Preston R."/>
            <person name="Balija V."/>
            <person name="McCombie W.R."/>
            <person name="Chow T."/>
            <person name="Chen H."/>
            <person name="Chung M."/>
            <person name="Chen C."/>
            <person name="Shaw J."/>
            <person name="Wu H."/>
            <person name="Hsiao K."/>
            <person name="Chao Y."/>
            <person name="Chu M."/>
            <person name="Cheng C."/>
            <person name="Hour A."/>
            <person name="Lee P."/>
            <person name="Lin S."/>
            <person name="Lin Y."/>
            <person name="Liou J."/>
            <person name="Liu S."/>
            <person name="Hsing Y."/>
            <person name="Raghuvanshi S."/>
            <person name="Mohanty A."/>
            <person name="Bharti A.K."/>
            <person name="Gaur A."/>
            <person name="Gupta V."/>
            <person name="Kumar D."/>
            <person name="Ravi V."/>
            <person name="Vij S."/>
            <person name="Kapur A."/>
            <person name="Khurana P."/>
            <person name="Khurana P."/>
            <person name="Khurana J.P."/>
            <person name="Tyagi A.K."/>
            <person name="Gaikwad K."/>
            <person name="Singh A."/>
            <person name="Dalal V."/>
            <person name="Srivastava S."/>
            <person name="Dixit A."/>
            <person name="Pal A.K."/>
            <person name="Ghazi I.A."/>
            <person name="Yadav M."/>
            <person name="Pandit A."/>
            <person name="Bhargava A."/>
            <person name="Sureshbabu K."/>
            <person name="Batra K."/>
            <person name="Sharma T.R."/>
            <person name="Mohapatra T."/>
            <person name="Singh N.K."/>
            <person name="Messing J."/>
            <person name="Nelson A.B."/>
            <person name="Fuks G."/>
            <person name="Kavchok S."/>
            <person name="Keizer G."/>
            <person name="Linton E."/>
            <person name="Llaca V."/>
            <person name="Song R."/>
            <person name="Tanyolac B."/>
            <person name="Young S."/>
            <person name="Ho-Il K."/>
            <person name="Hahn J.H."/>
            <person name="Sangsakoo G."/>
            <person name="Vanavichit A."/>
            <person name="de Mattos Luiz.A.T."/>
            <person name="Zimmer P.D."/>
            <person name="Malone G."/>
            <person name="Dellagostin O."/>
            <person name="de Oliveira A.C."/>
            <person name="Bevan M."/>
            <person name="Bancroft I."/>
            <person name="Minx P."/>
            <person name="Cordum H."/>
            <person name="Wilson R."/>
            <person name="Cheng Z."/>
            <person name="Jin W."/>
            <person name="Jiang J."/>
            <person name="Leong S.A."/>
            <person name="Iwama H."/>
            <person name="Gojobori T."/>
            <person name="Itoh T."/>
            <person name="Niimura Y."/>
            <person name="Fujii Y."/>
            <person name="Habara T."/>
            <person name="Sakai H."/>
            <person name="Sato Y."/>
            <person name="Wilson G."/>
            <person name="Kumar K."/>
            <person name="McCouch S."/>
            <person name="Juretic N."/>
            <person name="Hoen D."/>
            <person name="Wright S."/>
            <person name="Bruskiewich R."/>
            <person name="Bureau T."/>
            <person name="Miyao A."/>
            <person name="Hirochika H."/>
            <person name="Nishikawa T."/>
            <person name="Kadowaki K."/>
            <person name="Sugiura M."/>
            <person name="Burr B."/>
            <person name="Sasaki T."/>
        </authorList>
    </citation>
    <scope>NUCLEOTIDE SEQUENCE [LARGE SCALE GENOMIC DNA]</scope>
    <source>
        <strain evidence="4">cv. Nipponbare</strain>
    </source>
</reference>
<organism evidence="3 4">
    <name type="scientific">Oryza sativa subsp. japonica</name>
    <name type="common">Rice</name>
    <dbReference type="NCBI Taxonomy" id="39947"/>
    <lineage>
        <taxon>Eukaryota</taxon>
        <taxon>Viridiplantae</taxon>
        <taxon>Streptophyta</taxon>
        <taxon>Embryophyta</taxon>
        <taxon>Tracheophyta</taxon>
        <taxon>Spermatophyta</taxon>
        <taxon>Magnoliopsida</taxon>
        <taxon>Liliopsida</taxon>
        <taxon>Poales</taxon>
        <taxon>Poaceae</taxon>
        <taxon>BOP clade</taxon>
        <taxon>Oryzoideae</taxon>
        <taxon>Oryzeae</taxon>
        <taxon>Oryzinae</taxon>
        <taxon>Oryza</taxon>
        <taxon>Oryza sativa</taxon>
    </lineage>
</organism>
<evidence type="ECO:0000313" key="4">
    <source>
        <dbReference type="Proteomes" id="UP000000763"/>
    </source>
</evidence>
<feature type="compositionally biased region" description="Basic and acidic residues" evidence="1">
    <location>
        <begin position="1"/>
        <end position="16"/>
    </location>
</feature>
<gene>
    <name evidence="3" type="primary">OSJNBa0005L24.16</name>
</gene>
<dbReference type="Proteomes" id="UP000000763">
    <property type="component" value="Chromosome 8"/>
</dbReference>
<reference evidence="4" key="2">
    <citation type="journal article" date="2008" name="Nucleic Acids Res.">
        <title>The rice annotation project database (RAP-DB): 2008 update.</title>
        <authorList>
            <consortium name="The rice annotation project (RAP)"/>
        </authorList>
    </citation>
    <scope>GENOME REANNOTATION</scope>
    <source>
        <strain evidence="4">cv. Nipponbare</strain>
    </source>
</reference>
<dbReference type="InterPro" id="IPR008552">
    <property type="entry name" value="DUF834"/>
</dbReference>
<evidence type="ECO:0000259" key="2">
    <source>
        <dbReference type="Pfam" id="PF05754"/>
    </source>
</evidence>
<dbReference type="Pfam" id="PF05754">
    <property type="entry name" value="DUF834"/>
    <property type="match status" value="1"/>
</dbReference>